<dbReference type="AlphaFoldDB" id="A0AAJ5X9A7"/>
<dbReference type="PANTHER" id="PTHR22911">
    <property type="entry name" value="ACYL-MALONYL CONDENSING ENZYME-RELATED"/>
    <property type="match status" value="1"/>
</dbReference>
<dbReference type="KEGG" id="acob:P0Y56_08075"/>
<dbReference type="InterPro" id="IPR037185">
    <property type="entry name" value="EmrE-like"/>
</dbReference>
<accession>A0AAJ5X9A7</accession>
<dbReference type="GO" id="GO:0016020">
    <property type="term" value="C:membrane"/>
    <property type="evidence" value="ECO:0007669"/>
    <property type="project" value="UniProtKB-SubCell"/>
</dbReference>
<dbReference type="EMBL" id="CP119316">
    <property type="protein sequence ID" value="WEK48237.1"/>
    <property type="molecule type" value="Genomic_DNA"/>
</dbReference>
<feature type="transmembrane region" description="Helical" evidence="6">
    <location>
        <begin position="153"/>
        <end position="172"/>
    </location>
</feature>
<feature type="transmembrane region" description="Helical" evidence="6">
    <location>
        <begin position="184"/>
        <end position="207"/>
    </location>
</feature>
<dbReference type="InterPro" id="IPR000620">
    <property type="entry name" value="EamA_dom"/>
</dbReference>
<evidence type="ECO:0000313" key="9">
    <source>
        <dbReference type="Proteomes" id="UP001218362"/>
    </source>
</evidence>
<feature type="domain" description="EamA" evidence="7">
    <location>
        <begin position="154"/>
        <end position="283"/>
    </location>
</feature>
<feature type="transmembrane region" description="Helical" evidence="6">
    <location>
        <begin position="213"/>
        <end position="234"/>
    </location>
</feature>
<reference evidence="8" key="1">
    <citation type="submission" date="2023-03" db="EMBL/GenBank/DDBJ databases">
        <title>Andean soil-derived lignocellulolytic bacterial consortium as a source of novel taxa and putative plastic-active enzymes.</title>
        <authorList>
            <person name="Diaz-Garcia L."/>
            <person name="Chuvochina M."/>
            <person name="Feuerriegel G."/>
            <person name="Bunk B."/>
            <person name="Sproer C."/>
            <person name="Streit W.R."/>
            <person name="Rodriguez L.M."/>
            <person name="Overmann J."/>
            <person name="Jimenez D.J."/>
        </authorList>
    </citation>
    <scope>NUCLEOTIDE SEQUENCE</scope>
    <source>
        <strain evidence="8">MAG 26</strain>
    </source>
</reference>
<feature type="transmembrane region" description="Helical" evidence="6">
    <location>
        <begin position="7"/>
        <end position="23"/>
    </location>
</feature>
<dbReference type="Proteomes" id="UP001218362">
    <property type="component" value="Chromosome"/>
</dbReference>
<evidence type="ECO:0000256" key="1">
    <source>
        <dbReference type="ARBA" id="ARBA00004141"/>
    </source>
</evidence>
<organism evidence="8 9">
    <name type="scientific">Candidatus Andeanibacterium colombiense</name>
    <dbReference type="NCBI Taxonomy" id="3121345"/>
    <lineage>
        <taxon>Bacteria</taxon>
        <taxon>Pseudomonadati</taxon>
        <taxon>Pseudomonadota</taxon>
        <taxon>Alphaproteobacteria</taxon>
        <taxon>Sphingomonadales</taxon>
        <taxon>Sphingomonadaceae</taxon>
        <taxon>Candidatus Andeanibacterium</taxon>
    </lineage>
</organism>
<name>A0AAJ5X9A7_9SPHN</name>
<feature type="transmembrane region" description="Helical" evidence="6">
    <location>
        <begin position="123"/>
        <end position="141"/>
    </location>
</feature>
<comment type="similarity">
    <text evidence="2">Belongs to the drug/metabolite transporter (DMT) superfamily. 10 TMS drug/metabolite exporter (DME) (TC 2.A.7.3) family.</text>
</comment>
<protein>
    <submittedName>
        <fullName evidence="8">DMT family transporter</fullName>
    </submittedName>
</protein>
<keyword evidence="3 6" id="KW-0812">Transmembrane</keyword>
<evidence type="ECO:0000256" key="4">
    <source>
        <dbReference type="ARBA" id="ARBA00022989"/>
    </source>
</evidence>
<feature type="transmembrane region" description="Helical" evidence="6">
    <location>
        <begin position="68"/>
        <end position="88"/>
    </location>
</feature>
<feature type="transmembrane region" description="Helical" evidence="6">
    <location>
        <begin position="29"/>
        <end position="56"/>
    </location>
</feature>
<feature type="transmembrane region" description="Helical" evidence="6">
    <location>
        <begin position="241"/>
        <end position="261"/>
    </location>
</feature>
<evidence type="ECO:0000256" key="3">
    <source>
        <dbReference type="ARBA" id="ARBA00022692"/>
    </source>
</evidence>
<sequence length="296" mass="31056">MKPAASMMPFVAIIAGIAVYSAMDTSMKFASLAVGAFSATFWRSVVGCVLVVPLWLREGARLPQGVLLRLHIIRGVVTAGVATSFFYGLVRLRLAEAIAITFIAPLIALFLAAVVLGEKIGRAAIGASLLGLVGVLVIALARAGEANAHPQAALGVAAVLFSAALYAWNLILQRQQALLAKPAEVAVFQNGITTLTLAVAAPWLLVLPHGGEWFSIGVSSVLQVAALMLASWAYGRAEAQALVPFEYTAFLWAVLLGWIAFHETVELPTIAGAVLIVAGCLLAAPKRAEHIEQTAL</sequence>
<keyword evidence="5 6" id="KW-0472">Membrane</keyword>
<feature type="transmembrane region" description="Helical" evidence="6">
    <location>
        <begin position="267"/>
        <end position="284"/>
    </location>
</feature>
<dbReference type="Pfam" id="PF00892">
    <property type="entry name" value="EamA"/>
    <property type="match status" value="2"/>
</dbReference>
<evidence type="ECO:0000256" key="2">
    <source>
        <dbReference type="ARBA" id="ARBA00009853"/>
    </source>
</evidence>
<keyword evidence="4 6" id="KW-1133">Transmembrane helix</keyword>
<evidence type="ECO:0000256" key="6">
    <source>
        <dbReference type="SAM" id="Phobius"/>
    </source>
</evidence>
<evidence type="ECO:0000256" key="5">
    <source>
        <dbReference type="ARBA" id="ARBA00023136"/>
    </source>
</evidence>
<evidence type="ECO:0000313" key="8">
    <source>
        <dbReference type="EMBL" id="WEK48237.1"/>
    </source>
</evidence>
<dbReference type="SUPFAM" id="SSF103481">
    <property type="entry name" value="Multidrug resistance efflux transporter EmrE"/>
    <property type="match status" value="2"/>
</dbReference>
<evidence type="ECO:0000259" key="7">
    <source>
        <dbReference type="Pfam" id="PF00892"/>
    </source>
</evidence>
<gene>
    <name evidence="8" type="ORF">P0Y56_08075</name>
</gene>
<feature type="transmembrane region" description="Helical" evidence="6">
    <location>
        <begin position="94"/>
        <end position="116"/>
    </location>
</feature>
<proteinExistence type="inferred from homology"/>
<comment type="subcellular location">
    <subcellularLocation>
        <location evidence="1">Membrane</location>
        <topology evidence="1">Multi-pass membrane protein</topology>
    </subcellularLocation>
</comment>
<feature type="domain" description="EamA" evidence="7">
    <location>
        <begin position="11"/>
        <end position="139"/>
    </location>
</feature>
<dbReference type="Gene3D" id="1.10.3730.20">
    <property type="match status" value="1"/>
</dbReference>
<dbReference type="PANTHER" id="PTHR22911:SF6">
    <property type="entry name" value="SOLUTE CARRIER FAMILY 35 MEMBER G1"/>
    <property type="match status" value="1"/>
</dbReference>